<evidence type="ECO:0000313" key="1">
    <source>
        <dbReference type="EMBL" id="GBP38106.1"/>
    </source>
</evidence>
<reference evidence="1 2" key="1">
    <citation type="journal article" date="2019" name="Commun. Biol.">
        <title>The bagworm genome reveals a unique fibroin gene that provides high tensile strength.</title>
        <authorList>
            <person name="Kono N."/>
            <person name="Nakamura H."/>
            <person name="Ohtoshi R."/>
            <person name="Tomita M."/>
            <person name="Numata K."/>
            <person name="Arakawa K."/>
        </authorList>
    </citation>
    <scope>NUCLEOTIDE SEQUENCE [LARGE SCALE GENOMIC DNA]</scope>
</reference>
<dbReference type="Proteomes" id="UP000299102">
    <property type="component" value="Unassembled WGS sequence"/>
</dbReference>
<organism evidence="1 2">
    <name type="scientific">Eumeta variegata</name>
    <name type="common">Bagworm moth</name>
    <name type="synonym">Eumeta japonica</name>
    <dbReference type="NCBI Taxonomy" id="151549"/>
    <lineage>
        <taxon>Eukaryota</taxon>
        <taxon>Metazoa</taxon>
        <taxon>Ecdysozoa</taxon>
        <taxon>Arthropoda</taxon>
        <taxon>Hexapoda</taxon>
        <taxon>Insecta</taxon>
        <taxon>Pterygota</taxon>
        <taxon>Neoptera</taxon>
        <taxon>Endopterygota</taxon>
        <taxon>Lepidoptera</taxon>
        <taxon>Glossata</taxon>
        <taxon>Ditrysia</taxon>
        <taxon>Tineoidea</taxon>
        <taxon>Psychidae</taxon>
        <taxon>Oiketicinae</taxon>
        <taxon>Eumeta</taxon>
    </lineage>
</organism>
<dbReference type="AlphaFoldDB" id="A0A4C1VGQ8"/>
<keyword evidence="2" id="KW-1185">Reference proteome</keyword>
<proteinExistence type="predicted"/>
<dbReference type="EMBL" id="BGZK01000344">
    <property type="protein sequence ID" value="GBP38106.1"/>
    <property type="molecule type" value="Genomic_DNA"/>
</dbReference>
<sequence length="229" mass="24246">MRDTPVAKFIIEKIASLEQPSASLAVDPRAVTIAGTHEKALHICNTRVTCARSAAHCGATFLVENGVRDAIAVRMRTDGRASILIWISTESAKWNGTNTEDSLQNRRSTDSISTAIPSPILVPAPLLVVLGPTFSSAVGSGHTSFDCESTSDRDPAPILNLDLRLALGSDPGAVVDLALNFHFEVGQAALLVGLIIGGEGNFSSSDHELTLQRQTDEGIGDLVRVTGHR</sequence>
<gene>
    <name evidence="1" type="ORF">EVAR_80387_1</name>
</gene>
<comment type="caution">
    <text evidence="1">The sequence shown here is derived from an EMBL/GenBank/DDBJ whole genome shotgun (WGS) entry which is preliminary data.</text>
</comment>
<name>A0A4C1VGQ8_EUMVA</name>
<protein>
    <submittedName>
        <fullName evidence="1">Uncharacterized protein</fullName>
    </submittedName>
</protein>
<accession>A0A4C1VGQ8</accession>
<evidence type="ECO:0000313" key="2">
    <source>
        <dbReference type="Proteomes" id="UP000299102"/>
    </source>
</evidence>